<reference evidence="1 2" key="1">
    <citation type="journal article" date="2014" name="Genome Biol. Evol.">
        <title>The secreted proteins of Achlya hypogyna and Thraustotheca clavata identify the ancestral oomycete secretome and reveal gene acquisitions by horizontal gene transfer.</title>
        <authorList>
            <person name="Misner I."/>
            <person name="Blouin N."/>
            <person name="Leonard G."/>
            <person name="Richards T.A."/>
            <person name="Lane C.E."/>
        </authorList>
    </citation>
    <scope>NUCLEOTIDE SEQUENCE [LARGE SCALE GENOMIC DNA]</scope>
    <source>
        <strain evidence="1 2">ATCC 34112</strain>
    </source>
</reference>
<dbReference type="InterPro" id="IPR007396">
    <property type="entry name" value="TR_PAI2-type"/>
</dbReference>
<dbReference type="PANTHER" id="PTHR35802:SF1">
    <property type="entry name" value="PROTEASE SYNTHASE AND SPORULATION PROTEIN PAI 2"/>
    <property type="match status" value="1"/>
</dbReference>
<dbReference type="Gene3D" id="2.30.110.10">
    <property type="entry name" value="Electron Transport, Fmn-binding Protein, Chain A"/>
    <property type="match status" value="1"/>
</dbReference>
<evidence type="ECO:0000313" key="2">
    <source>
        <dbReference type="Proteomes" id="UP000243217"/>
    </source>
</evidence>
<dbReference type="AlphaFoldDB" id="A0A1V9YTF4"/>
<organism evidence="1 2">
    <name type="scientific">Thraustotheca clavata</name>
    <dbReference type="NCBI Taxonomy" id="74557"/>
    <lineage>
        <taxon>Eukaryota</taxon>
        <taxon>Sar</taxon>
        <taxon>Stramenopiles</taxon>
        <taxon>Oomycota</taxon>
        <taxon>Saprolegniomycetes</taxon>
        <taxon>Saprolegniales</taxon>
        <taxon>Achlyaceae</taxon>
        <taxon>Thraustotheca</taxon>
    </lineage>
</organism>
<proteinExistence type="predicted"/>
<dbReference type="Proteomes" id="UP000243217">
    <property type="component" value="Unassembled WGS sequence"/>
</dbReference>
<accession>A0A1V9YTF4</accession>
<dbReference type="SUPFAM" id="SSF50475">
    <property type="entry name" value="FMN-binding split barrel"/>
    <property type="match status" value="1"/>
</dbReference>
<dbReference type="Pfam" id="PF04299">
    <property type="entry name" value="FMN_bind_2"/>
    <property type="match status" value="1"/>
</dbReference>
<gene>
    <name evidence="1" type="ORF">THRCLA_10026</name>
</gene>
<dbReference type="PANTHER" id="PTHR35802">
    <property type="entry name" value="PROTEASE SYNTHASE AND SPORULATION PROTEIN PAI 2"/>
    <property type="match status" value="1"/>
</dbReference>
<dbReference type="EMBL" id="JNBS01002944">
    <property type="protein sequence ID" value="OQR88921.1"/>
    <property type="molecule type" value="Genomic_DNA"/>
</dbReference>
<sequence>MYTPSAFREDNMERIHEIITSHPFATLIVPQLDNKPPLISHVPLLHDKEANALHGHVAKVNAIGKIDGLLKAVAIFHGPNAYVSPSWYETKKLNGKVVPTWNYISVHVHGELSIIKEREWIIENVSSLSGIHERDMEHPWKTTDAPKEYIDLLAKSIVGIQVKIDSIESQFKLSQNKKAGDFFGVMNGMHSTPKHDGGKEIAAWMERVQDEIQK</sequence>
<keyword evidence="2" id="KW-1185">Reference proteome</keyword>
<comment type="caution">
    <text evidence="1">The sequence shown here is derived from an EMBL/GenBank/DDBJ whole genome shotgun (WGS) entry which is preliminary data.</text>
</comment>
<dbReference type="InterPro" id="IPR012349">
    <property type="entry name" value="Split_barrel_FMN-bd"/>
</dbReference>
<protein>
    <submittedName>
        <fullName evidence="1">Transcriptional regulator</fullName>
    </submittedName>
</protein>
<dbReference type="OrthoDB" id="72463at2759"/>
<dbReference type="PIRSF" id="PIRSF010372">
    <property type="entry name" value="PaiB"/>
    <property type="match status" value="1"/>
</dbReference>
<name>A0A1V9YTF4_9STRA</name>
<evidence type="ECO:0000313" key="1">
    <source>
        <dbReference type="EMBL" id="OQR88921.1"/>
    </source>
</evidence>